<comment type="subcellular location">
    <subcellularLocation>
        <location evidence="1">Mitochondrion inner membrane</location>
    </subcellularLocation>
</comment>
<evidence type="ECO:0000256" key="5">
    <source>
        <dbReference type="ARBA" id="ARBA00022692"/>
    </source>
</evidence>
<organism evidence="19">
    <name type="scientific">Blastobotrys adeninivorans</name>
    <name type="common">Yeast</name>
    <name type="synonym">Arxula adeninivorans</name>
    <dbReference type="NCBI Taxonomy" id="409370"/>
    <lineage>
        <taxon>Eukaryota</taxon>
        <taxon>Fungi</taxon>
        <taxon>Dikarya</taxon>
        <taxon>Ascomycota</taxon>
        <taxon>Saccharomycotina</taxon>
        <taxon>Dipodascomycetes</taxon>
        <taxon>Dipodascales</taxon>
        <taxon>Trichomonascaceae</taxon>
        <taxon>Blastobotrys</taxon>
    </lineage>
</organism>
<evidence type="ECO:0000256" key="12">
    <source>
        <dbReference type="ARBA" id="ARBA00023004"/>
    </source>
</evidence>
<name>A0A060T3E8_BLAAD</name>
<dbReference type="PIRSF" id="PIRSF005229">
    <property type="entry name" value="AOX"/>
    <property type="match status" value="1"/>
</dbReference>
<feature type="binding site" evidence="16">
    <location>
        <position position="306"/>
    </location>
    <ligand>
        <name>Fe cation</name>
        <dbReference type="ChEBI" id="CHEBI:24875"/>
        <label>1</label>
    </ligand>
</feature>
<dbReference type="InterPro" id="IPR038659">
    <property type="entry name" value="AOX_sf"/>
</dbReference>
<evidence type="ECO:0000256" key="13">
    <source>
        <dbReference type="ARBA" id="ARBA00023128"/>
    </source>
</evidence>
<feature type="binding site" evidence="16">
    <location>
        <position position="162"/>
    </location>
    <ligand>
        <name>Fe cation</name>
        <dbReference type="ChEBI" id="CHEBI:24875"/>
        <label>1</label>
    </ligand>
</feature>
<keyword evidence="4 17" id="KW-0679">Respiratory chain</keyword>
<evidence type="ECO:0000256" key="10">
    <source>
        <dbReference type="ARBA" id="ARBA00022989"/>
    </source>
</evidence>
<evidence type="ECO:0000256" key="8">
    <source>
        <dbReference type="ARBA" id="ARBA00022946"/>
    </source>
</evidence>
<evidence type="ECO:0000256" key="14">
    <source>
        <dbReference type="ARBA" id="ARBA00023136"/>
    </source>
</evidence>
<protein>
    <recommendedName>
        <fullName evidence="17">Alternative oxidase</fullName>
        <ecNumber evidence="17">1.-.-.-</ecNumber>
    </recommendedName>
</protein>
<feature type="binding site" evidence="16">
    <location>
        <position position="309"/>
    </location>
    <ligand>
        <name>Fe cation</name>
        <dbReference type="ChEBI" id="CHEBI:24875"/>
        <label>2</label>
    </ligand>
</feature>
<evidence type="ECO:0000256" key="6">
    <source>
        <dbReference type="ARBA" id="ARBA00022723"/>
    </source>
</evidence>
<keyword evidence="9 17" id="KW-0249">Electron transport</keyword>
<dbReference type="FunFam" id="1.20.1260.140:FF:000002">
    <property type="entry name" value="Alternative oxidase"/>
    <property type="match status" value="1"/>
</dbReference>
<keyword evidence="6 16" id="KW-0479">Metal-binding</keyword>
<keyword evidence="10" id="KW-1133">Transmembrane helix</keyword>
<dbReference type="CDD" id="cd01053">
    <property type="entry name" value="AOX"/>
    <property type="match status" value="1"/>
</dbReference>
<reference evidence="19" key="1">
    <citation type="submission" date="2014-02" db="EMBL/GenBank/DDBJ databases">
        <authorList>
            <person name="Genoscope - CEA"/>
        </authorList>
    </citation>
    <scope>NUCLEOTIDE SEQUENCE</scope>
    <source>
        <strain evidence="19">LS3</strain>
    </source>
</reference>
<evidence type="ECO:0000256" key="18">
    <source>
        <dbReference type="SAM" id="MobiDB-lite"/>
    </source>
</evidence>
<feature type="binding site" evidence="16">
    <location>
        <position position="252"/>
    </location>
    <ligand>
        <name>Fe cation</name>
        <dbReference type="ChEBI" id="CHEBI:24875"/>
        <label>2</label>
    </ligand>
</feature>
<evidence type="ECO:0000256" key="16">
    <source>
        <dbReference type="PIRSR" id="PIRSR005229-1"/>
    </source>
</evidence>
<feature type="region of interest" description="Disordered" evidence="18">
    <location>
        <begin position="34"/>
        <end position="61"/>
    </location>
</feature>
<comment type="function">
    <text evidence="15">Catalyzes cyanide-resistant oxygen consumption. May increase respiration when the cytochrome respiratory pathway is restricted, or in response to low temperatures.</text>
</comment>
<keyword evidence="5 17" id="KW-0812">Transmembrane</keyword>
<feature type="binding site" evidence="16">
    <location>
        <position position="201"/>
    </location>
    <ligand>
        <name>Fe cation</name>
        <dbReference type="ChEBI" id="CHEBI:24875"/>
        <label>1</label>
    </ligand>
</feature>
<dbReference type="GO" id="GO:0046872">
    <property type="term" value="F:metal ion binding"/>
    <property type="evidence" value="ECO:0007669"/>
    <property type="project" value="UniProtKB-UniRule"/>
</dbReference>
<sequence length="360" mass="41392">MLLRPGIRCVPRSSVPCLSTARLYNARLAIRRASTATTDKSESTAYEPYDEEEPIKTDSKETLASADVEAGTGSLFKAPRHDLSKSAWAHPHFTMEEMKQVGVAFHTPKDLSDRIAQKSLKTIRSMFDWATGYKHSPPPGHENDPAYQMTPEKWMQRFVFLESVAGVPGMVGGMVRHLHSLRLLRRDRGWIESLLEEAYNERMHLLTFIQMTRPGWFMKTMLLGAQGVFFNCFFVAYLLSPKICHRFVGYLEEEAVVTYTRCLKDLEAGKYPEWEKTPVPEIALKYWKMPEDSTLIDLLYYIRADECKHREVNHTFGNLKQNGDRNPYAQVVDNGSPQPRKDLRTHNHRPVGWERDEIAA</sequence>
<keyword evidence="3" id="KW-0813">Transport</keyword>
<evidence type="ECO:0000313" key="19">
    <source>
        <dbReference type="EMBL" id="CDP35319.1"/>
    </source>
</evidence>
<dbReference type="EMBL" id="HG937693">
    <property type="protein sequence ID" value="CDP35319.1"/>
    <property type="molecule type" value="Genomic_DNA"/>
</dbReference>
<keyword evidence="12 16" id="KW-0408">Iron</keyword>
<dbReference type="InterPro" id="IPR002680">
    <property type="entry name" value="AOX"/>
</dbReference>
<proteinExistence type="inferred from homology"/>
<evidence type="ECO:0000256" key="4">
    <source>
        <dbReference type="ARBA" id="ARBA00022660"/>
    </source>
</evidence>
<evidence type="ECO:0000256" key="11">
    <source>
        <dbReference type="ARBA" id="ARBA00023002"/>
    </source>
</evidence>
<dbReference type="Pfam" id="PF01786">
    <property type="entry name" value="AOX"/>
    <property type="match status" value="1"/>
</dbReference>
<dbReference type="Gene3D" id="1.20.1260.140">
    <property type="entry name" value="Alternative oxidase"/>
    <property type="match status" value="1"/>
</dbReference>
<dbReference type="EC" id="1.-.-.-" evidence="17"/>
<dbReference type="GO" id="GO:0010230">
    <property type="term" value="P:alternative respiration"/>
    <property type="evidence" value="ECO:0007669"/>
    <property type="project" value="TreeGrafter"/>
</dbReference>
<dbReference type="PhylomeDB" id="A0A060T3E8"/>
<feature type="compositionally biased region" description="Basic and acidic residues" evidence="18">
    <location>
        <begin position="339"/>
        <end position="360"/>
    </location>
</feature>
<keyword evidence="8" id="KW-0809">Transit peptide</keyword>
<feature type="region of interest" description="Disordered" evidence="18">
    <location>
        <begin position="319"/>
        <end position="360"/>
    </location>
</feature>
<gene>
    <name evidence="19" type="ORF">GNLVRS02_ARAD1C32692g</name>
</gene>
<dbReference type="GO" id="GO:0005743">
    <property type="term" value="C:mitochondrial inner membrane"/>
    <property type="evidence" value="ECO:0007669"/>
    <property type="project" value="UniProtKB-SubCell"/>
</dbReference>
<accession>A0A060T3E8</accession>
<keyword evidence="13" id="KW-0496">Mitochondrion</keyword>
<evidence type="ECO:0000256" key="7">
    <source>
        <dbReference type="ARBA" id="ARBA00022792"/>
    </source>
</evidence>
<feature type="binding site" evidence="16">
    <location>
        <position position="306"/>
    </location>
    <ligand>
        <name>Fe cation</name>
        <dbReference type="ChEBI" id="CHEBI:24875"/>
        <label>2</label>
    </ligand>
</feature>
<evidence type="ECO:0000256" key="3">
    <source>
        <dbReference type="ARBA" id="ARBA00022448"/>
    </source>
</evidence>
<dbReference type="PANTHER" id="PTHR31803:SF3">
    <property type="entry name" value="ALTERNATIVE OXIDASE"/>
    <property type="match status" value="1"/>
</dbReference>
<evidence type="ECO:0000256" key="1">
    <source>
        <dbReference type="ARBA" id="ARBA00004273"/>
    </source>
</evidence>
<feature type="binding site" evidence="16">
    <location>
        <position position="201"/>
    </location>
    <ligand>
        <name>Fe cation</name>
        <dbReference type="ChEBI" id="CHEBI:24875"/>
        <label>2</label>
    </ligand>
</feature>
<comment type="similarity">
    <text evidence="2 17">Belongs to the alternative oxidase family.</text>
</comment>
<dbReference type="GO" id="GO:0009916">
    <property type="term" value="F:alternative oxidase activity"/>
    <property type="evidence" value="ECO:0007669"/>
    <property type="project" value="UniProtKB-UniRule"/>
</dbReference>
<comment type="cofactor">
    <cofactor evidence="16 17">
        <name>Fe cation</name>
        <dbReference type="ChEBI" id="CHEBI:24875"/>
    </cofactor>
    <text evidence="16 17">Binds 2 iron ions per subunit.</text>
</comment>
<dbReference type="PANTHER" id="PTHR31803">
    <property type="entry name" value="ALTERNATIVE OXIDASE"/>
    <property type="match status" value="1"/>
</dbReference>
<evidence type="ECO:0000256" key="17">
    <source>
        <dbReference type="RuleBase" id="RU003779"/>
    </source>
</evidence>
<evidence type="ECO:0000256" key="9">
    <source>
        <dbReference type="ARBA" id="ARBA00022982"/>
    </source>
</evidence>
<keyword evidence="7" id="KW-0999">Mitochondrion inner membrane</keyword>
<keyword evidence="14 17" id="KW-0472">Membrane</keyword>
<feature type="binding site" evidence="16">
    <location>
        <position position="204"/>
    </location>
    <ligand>
        <name>Fe cation</name>
        <dbReference type="ChEBI" id="CHEBI:24875"/>
        <label>1</label>
    </ligand>
</feature>
<dbReference type="AlphaFoldDB" id="A0A060T3E8"/>
<dbReference type="GO" id="GO:0098803">
    <property type="term" value="C:respiratory chain complex"/>
    <property type="evidence" value="ECO:0007669"/>
    <property type="project" value="UniProtKB-UniRule"/>
</dbReference>
<evidence type="ECO:0000256" key="15">
    <source>
        <dbReference type="ARBA" id="ARBA00025285"/>
    </source>
</evidence>
<keyword evidence="11 17" id="KW-0560">Oxidoreductase</keyword>
<evidence type="ECO:0000256" key="2">
    <source>
        <dbReference type="ARBA" id="ARBA00008388"/>
    </source>
</evidence>
<reference evidence="19" key="2">
    <citation type="submission" date="2014-06" db="EMBL/GenBank/DDBJ databases">
        <title>The complete genome of Blastobotrys (Arxula) adeninivorans LS3 - a yeast of biotechnological interest.</title>
        <authorList>
            <person name="Kunze G."/>
            <person name="Gaillardin C."/>
            <person name="Czernicka M."/>
            <person name="Durrens P."/>
            <person name="Martin T."/>
            <person name="Boer E."/>
            <person name="Gabaldon T."/>
            <person name="Cruz J."/>
            <person name="Talla E."/>
            <person name="Marck C."/>
            <person name="Goffeau A."/>
            <person name="Barbe V."/>
            <person name="Baret P."/>
            <person name="Baronian K."/>
            <person name="Beier S."/>
            <person name="Bleykasten C."/>
            <person name="Bode R."/>
            <person name="Casaregola S."/>
            <person name="Despons L."/>
            <person name="Fairhead C."/>
            <person name="Giersberg M."/>
            <person name="Gierski P."/>
            <person name="Hahnel U."/>
            <person name="Hartmann A."/>
            <person name="Jankowska D."/>
            <person name="Jubin C."/>
            <person name="Jung P."/>
            <person name="Lafontaine I."/>
            <person name="Leh-Louis V."/>
            <person name="Lemaire M."/>
            <person name="Marcet-Houben M."/>
            <person name="Mascher M."/>
            <person name="Morel G."/>
            <person name="Richard G.-F."/>
            <person name="Riechen J."/>
            <person name="Sacerdot C."/>
            <person name="Sarkar A."/>
            <person name="Savel G."/>
            <person name="Schacherer J."/>
            <person name="Sherman D."/>
            <person name="Straub M.-L."/>
            <person name="Stein N."/>
            <person name="Thierry A."/>
            <person name="Trautwein-Schult A."/>
            <person name="Westhof E."/>
            <person name="Worch S."/>
            <person name="Dujon B."/>
            <person name="Souciet J.-L."/>
            <person name="Wincker P."/>
            <person name="Scholz U."/>
            <person name="Neuveglise N."/>
        </authorList>
    </citation>
    <scope>NUCLEOTIDE SEQUENCE</scope>
    <source>
        <strain evidence="19">LS3</strain>
    </source>
</reference>